<evidence type="ECO:0000256" key="1">
    <source>
        <dbReference type="SAM" id="MobiDB-lite"/>
    </source>
</evidence>
<accession>A0ABV4HTY6</accession>
<evidence type="ECO:0008006" key="4">
    <source>
        <dbReference type="Google" id="ProtNLM"/>
    </source>
</evidence>
<gene>
    <name evidence="2" type="ORF">AB6713_16655</name>
</gene>
<proteinExistence type="predicted"/>
<evidence type="ECO:0000313" key="3">
    <source>
        <dbReference type="Proteomes" id="UP001566331"/>
    </source>
</evidence>
<reference evidence="2 3" key="1">
    <citation type="submission" date="2024-07" db="EMBL/GenBank/DDBJ databases">
        <title>Luteimonas salilacus sp. nov., isolated from the shore soil of Salt Lake in Tibet of China.</title>
        <authorList>
            <person name="Zhang X."/>
            <person name="Li A."/>
        </authorList>
    </citation>
    <scope>NUCLEOTIDE SEQUENCE [LARGE SCALE GENOMIC DNA]</scope>
    <source>
        <strain evidence="2 3">B3-2-R+30</strain>
    </source>
</reference>
<keyword evidence="3" id="KW-1185">Reference proteome</keyword>
<evidence type="ECO:0000313" key="2">
    <source>
        <dbReference type="EMBL" id="MEZ0476232.1"/>
    </source>
</evidence>
<sequence length="320" mass="35690">MASWTSRVSPGLALVTVLLAAMGGGCFRVSAPPPELPEDAGADTDTPAPPPAPPAHAPEQPTHGRQPAPAGEAPSQRLRWWRNPLPEVFDALQEAAAAGDMDGAYILGVRSAQCRTVLRRDSPESLIHEYRDRKILYSGPGDSRPHRENREKELQEKLSQYEDCAVLGQERASAGADWLERAGRSGEASARLAFVTHALEEYATRGALIADIEEAGRRQKLAREWLEQLVQDGNEQALHYYVDALDGRYALYARDEPASMAHAYALDLVRSRRVGDFDQLWRQGPERYGNRTPAEWDEITSHGREIYREHFEHTPLWPGR</sequence>
<dbReference type="PROSITE" id="PS51257">
    <property type="entry name" value="PROKAR_LIPOPROTEIN"/>
    <property type="match status" value="1"/>
</dbReference>
<feature type="region of interest" description="Disordered" evidence="1">
    <location>
        <begin position="29"/>
        <end position="75"/>
    </location>
</feature>
<dbReference type="EMBL" id="JBFWIC010000029">
    <property type="protein sequence ID" value="MEZ0476232.1"/>
    <property type="molecule type" value="Genomic_DNA"/>
</dbReference>
<protein>
    <recommendedName>
        <fullName evidence="4">Sel1 repeat family protein</fullName>
    </recommendedName>
</protein>
<feature type="compositionally biased region" description="Pro residues" evidence="1">
    <location>
        <begin position="47"/>
        <end position="56"/>
    </location>
</feature>
<dbReference type="Proteomes" id="UP001566331">
    <property type="component" value="Unassembled WGS sequence"/>
</dbReference>
<dbReference type="RefSeq" id="WP_370565596.1">
    <property type="nucleotide sequence ID" value="NZ_JBFWIB010000019.1"/>
</dbReference>
<comment type="caution">
    <text evidence="2">The sequence shown here is derived from an EMBL/GenBank/DDBJ whole genome shotgun (WGS) entry which is preliminary data.</text>
</comment>
<organism evidence="2 3">
    <name type="scientific">Luteimonas salinilitoris</name>
    <dbReference type="NCBI Taxonomy" id="3237697"/>
    <lineage>
        <taxon>Bacteria</taxon>
        <taxon>Pseudomonadati</taxon>
        <taxon>Pseudomonadota</taxon>
        <taxon>Gammaproteobacteria</taxon>
        <taxon>Lysobacterales</taxon>
        <taxon>Lysobacteraceae</taxon>
        <taxon>Luteimonas</taxon>
    </lineage>
</organism>
<name>A0ABV4HTY6_9GAMM</name>